<sequence>MVASLASAEITKLLGKDDSQKLAAFTDDDGASALALDERGGIFTADSPEDIRKTIGKTGYDRAPAILKITSADKAVHGFMDEFGGVQLPGLQGSVQENIKKAE</sequence>
<evidence type="ECO:0000313" key="1">
    <source>
        <dbReference type="EMBL" id="STT79652.1"/>
    </source>
</evidence>
<protein>
    <submittedName>
        <fullName evidence="1">Uncharacterized protein</fullName>
    </submittedName>
</protein>
<gene>
    <name evidence="1" type="ORF">NCTC5047_02190</name>
</gene>
<reference evidence="1 2" key="1">
    <citation type="submission" date="2018-06" db="EMBL/GenBank/DDBJ databases">
        <authorList>
            <consortium name="Pathogen Informatics"/>
            <person name="Doyle S."/>
        </authorList>
    </citation>
    <scope>NUCLEOTIDE SEQUENCE [LARGE SCALE GENOMIC DNA]</scope>
    <source>
        <strain evidence="1 2">NCTC5047</strain>
    </source>
</reference>
<proteinExistence type="predicted"/>
<dbReference type="AlphaFoldDB" id="A0A377XDH8"/>
<name>A0A377XDH8_KLEPN</name>
<evidence type="ECO:0000313" key="2">
    <source>
        <dbReference type="Proteomes" id="UP000254340"/>
    </source>
</evidence>
<dbReference type="Proteomes" id="UP000254340">
    <property type="component" value="Unassembled WGS sequence"/>
</dbReference>
<organism evidence="1 2">
    <name type="scientific">Klebsiella pneumoniae</name>
    <dbReference type="NCBI Taxonomy" id="573"/>
    <lineage>
        <taxon>Bacteria</taxon>
        <taxon>Pseudomonadati</taxon>
        <taxon>Pseudomonadota</taxon>
        <taxon>Gammaproteobacteria</taxon>
        <taxon>Enterobacterales</taxon>
        <taxon>Enterobacteriaceae</taxon>
        <taxon>Klebsiella/Raoultella group</taxon>
        <taxon>Klebsiella</taxon>
        <taxon>Klebsiella pneumoniae complex</taxon>
    </lineage>
</organism>
<dbReference type="EMBL" id="UGLH01000005">
    <property type="protein sequence ID" value="STT79652.1"/>
    <property type="molecule type" value="Genomic_DNA"/>
</dbReference>
<accession>A0A377XDH8</accession>